<dbReference type="AlphaFoldDB" id="A0A4Y2I360"/>
<keyword evidence="2" id="KW-1185">Reference proteome</keyword>
<dbReference type="EMBL" id="BGPR01002325">
    <property type="protein sequence ID" value="GBM71629.1"/>
    <property type="molecule type" value="Genomic_DNA"/>
</dbReference>
<gene>
    <name evidence="1" type="ORF">AVEN_269184_1</name>
</gene>
<dbReference type="Proteomes" id="UP000499080">
    <property type="component" value="Unassembled WGS sequence"/>
</dbReference>
<accession>A0A4Y2I360</accession>
<proteinExistence type="predicted"/>
<comment type="caution">
    <text evidence="1">The sequence shown here is derived from an EMBL/GenBank/DDBJ whole genome shotgun (WGS) entry which is preliminary data.</text>
</comment>
<name>A0A4Y2I360_ARAVE</name>
<reference evidence="1 2" key="1">
    <citation type="journal article" date="2019" name="Sci. Rep.">
        <title>Orb-weaving spider Araneus ventricosus genome elucidates the spidroin gene catalogue.</title>
        <authorList>
            <person name="Kono N."/>
            <person name="Nakamura H."/>
            <person name="Ohtoshi R."/>
            <person name="Moran D.A.P."/>
            <person name="Shinohara A."/>
            <person name="Yoshida Y."/>
            <person name="Fujiwara M."/>
            <person name="Mori M."/>
            <person name="Tomita M."/>
            <person name="Arakawa K."/>
        </authorList>
    </citation>
    <scope>NUCLEOTIDE SEQUENCE [LARGE SCALE GENOMIC DNA]</scope>
</reference>
<organism evidence="1 2">
    <name type="scientific">Araneus ventricosus</name>
    <name type="common">Orbweaver spider</name>
    <name type="synonym">Epeira ventricosa</name>
    <dbReference type="NCBI Taxonomy" id="182803"/>
    <lineage>
        <taxon>Eukaryota</taxon>
        <taxon>Metazoa</taxon>
        <taxon>Ecdysozoa</taxon>
        <taxon>Arthropoda</taxon>
        <taxon>Chelicerata</taxon>
        <taxon>Arachnida</taxon>
        <taxon>Araneae</taxon>
        <taxon>Araneomorphae</taxon>
        <taxon>Entelegynae</taxon>
        <taxon>Araneoidea</taxon>
        <taxon>Araneidae</taxon>
        <taxon>Araneus</taxon>
    </lineage>
</organism>
<evidence type="ECO:0000313" key="1">
    <source>
        <dbReference type="EMBL" id="GBM71629.1"/>
    </source>
</evidence>
<sequence>MDIGFVQGKSDNLPRIDSTMTAMYLKKNSDFMMAEIRGIKAQRLGDTYQLDILYQAHEGDTEQKYQVPGIASWIGLNRLVIDSTSFVFYRVILYELETKYQIDTIPSWDRFTFSVELMAIMSLSRWEKRVLELRVAGGPLPSRLSSPPDFQPSSDKECARTLLRLDKNYDNEFIFIFGL</sequence>
<protein>
    <submittedName>
        <fullName evidence="1">Uncharacterized protein</fullName>
    </submittedName>
</protein>
<evidence type="ECO:0000313" key="2">
    <source>
        <dbReference type="Proteomes" id="UP000499080"/>
    </source>
</evidence>